<protein>
    <submittedName>
        <fullName evidence="2">Uncharacterized protein</fullName>
    </submittedName>
</protein>
<gene>
    <name evidence="2" type="ORF">ACG00Y_22535</name>
</gene>
<dbReference type="EMBL" id="JBIGHV010000009">
    <property type="protein sequence ID" value="MFG6432711.1"/>
    <property type="molecule type" value="Genomic_DNA"/>
</dbReference>
<feature type="signal peptide" evidence="1">
    <location>
        <begin position="1"/>
        <end position="24"/>
    </location>
</feature>
<name>A0ABW7F7V8_9BURK</name>
<evidence type="ECO:0000313" key="2">
    <source>
        <dbReference type="EMBL" id="MFG6432711.1"/>
    </source>
</evidence>
<evidence type="ECO:0000313" key="3">
    <source>
        <dbReference type="Proteomes" id="UP001606210"/>
    </source>
</evidence>
<sequence length="284" mass="30798">MRMRVTWRAACGLGLVLSGLGVQAASIGTGPFGRAPHIMGVVKAGDAEEVARDFAEPLTRPLTVDIAPLSHPQELMKIGLWLRERQPAMALELRGSCVGACAKSILMSGKVTRIEPGTLIAFGGMTETMARRKDQIDAGDLFIQGNDMSEASRDRFLKQYEGPINQSLAVRALAAQQAPLPPRVKAFLAATTDSWKTVSQRFGADTRFIIRADKHQCMWWVPDAQGLKQLGLDVPDYQPVSVAEAASLLKLPEGFIYVGPALDVLPEQPLCLGQKKNLSFPPLP</sequence>
<proteinExistence type="predicted"/>
<evidence type="ECO:0000256" key="1">
    <source>
        <dbReference type="SAM" id="SignalP"/>
    </source>
</evidence>
<feature type="chain" id="PRO_5045930871" evidence="1">
    <location>
        <begin position="25"/>
        <end position="284"/>
    </location>
</feature>
<organism evidence="2 3">
    <name type="scientific">Pelomonas parva</name>
    <dbReference type="NCBI Taxonomy" id="3299032"/>
    <lineage>
        <taxon>Bacteria</taxon>
        <taxon>Pseudomonadati</taxon>
        <taxon>Pseudomonadota</taxon>
        <taxon>Betaproteobacteria</taxon>
        <taxon>Burkholderiales</taxon>
        <taxon>Sphaerotilaceae</taxon>
        <taxon>Roseateles</taxon>
    </lineage>
</organism>
<dbReference type="Proteomes" id="UP001606210">
    <property type="component" value="Unassembled WGS sequence"/>
</dbReference>
<accession>A0ABW7F7V8</accession>
<comment type="caution">
    <text evidence="2">The sequence shown here is derived from an EMBL/GenBank/DDBJ whole genome shotgun (WGS) entry which is preliminary data.</text>
</comment>
<keyword evidence="3" id="KW-1185">Reference proteome</keyword>
<dbReference type="RefSeq" id="WP_394482795.1">
    <property type="nucleotide sequence ID" value="NZ_JBIGHV010000009.1"/>
</dbReference>
<keyword evidence="1" id="KW-0732">Signal</keyword>
<reference evidence="2 3" key="1">
    <citation type="submission" date="2024-08" db="EMBL/GenBank/DDBJ databases">
        <authorList>
            <person name="Lu H."/>
        </authorList>
    </citation>
    <scope>NUCLEOTIDE SEQUENCE [LARGE SCALE GENOMIC DNA]</scope>
    <source>
        <strain evidence="2 3">LYH14W</strain>
    </source>
</reference>